<dbReference type="CDD" id="cd00852">
    <property type="entry name" value="NifB"/>
    <property type="match status" value="1"/>
</dbReference>
<proteinExistence type="predicted"/>
<dbReference type="PANTHER" id="PTHR33937:SF2">
    <property type="entry name" value="DINITROGENASE IRON-MOLYBDENUM COFACTOR BIOSYNTHESIS DOMAIN-CONTAINING PROTEIN"/>
    <property type="match status" value="1"/>
</dbReference>
<evidence type="ECO:0000313" key="2">
    <source>
        <dbReference type="EMBL" id="SEW15943.1"/>
    </source>
</evidence>
<dbReference type="AlphaFoldDB" id="A0A1I0PNM8"/>
<accession>A0A1I0PNM8</accession>
<dbReference type="Proteomes" id="UP000199701">
    <property type="component" value="Unassembled WGS sequence"/>
</dbReference>
<evidence type="ECO:0000313" key="3">
    <source>
        <dbReference type="Proteomes" id="UP000199701"/>
    </source>
</evidence>
<keyword evidence="3" id="KW-1185">Reference proteome</keyword>
<dbReference type="EMBL" id="FOJI01000005">
    <property type="protein sequence ID" value="SEW15943.1"/>
    <property type="molecule type" value="Genomic_DNA"/>
</dbReference>
<dbReference type="RefSeq" id="WP_092452814.1">
    <property type="nucleotide sequence ID" value="NZ_FOJI01000005.1"/>
</dbReference>
<dbReference type="Pfam" id="PF02579">
    <property type="entry name" value="Nitro_FeMo-Co"/>
    <property type="match status" value="1"/>
</dbReference>
<evidence type="ECO:0000259" key="1">
    <source>
        <dbReference type="Pfam" id="PF02579"/>
    </source>
</evidence>
<feature type="domain" description="Dinitrogenase iron-molybdenum cofactor biosynthesis" evidence="1">
    <location>
        <begin position="11"/>
        <end position="106"/>
    </location>
</feature>
<reference evidence="2 3" key="1">
    <citation type="submission" date="2016-10" db="EMBL/GenBank/DDBJ databases">
        <authorList>
            <person name="de Groot N.N."/>
        </authorList>
    </citation>
    <scope>NUCLEOTIDE SEQUENCE [LARGE SCALE GENOMIC DNA]</scope>
    <source>
        <strain evidence="2 3">DSM 9179</strain>
    </source>
</reference>
<dbReference type="InterPro" id="IPR036105">
    <property type="entry name" value="DiNase_FeMo-co_biosyn_sf"/>
</dbReference>
<organism evidence="2 3">
    <name type="scientific">[Clostridium] fimetarium</name>
    <dbReference type="NCBI Taxonomy" id="99656"/>
    <lineage>
        <taxon>Bacteria</taxon>
        <taxon>Bacillati</taxon>
        <taxon>Bacillota</taxon>
        <taxon>Clostridia</taxon>
        <taxon>Lachnospirales</taxon>
        <taxon>Lachnospiraceae</taxon>
    </lineage>
</organism>
<dbReference type="STRING" id="99656.SAMN05421659_105217"/>
<protein>
    <submittedName>
        <fullName evidence="2">Predicted Fe-Mo cluster-binding protein, NifX family</fullName>
    </submittedName>
</protein>
<dbReference type="PANTHER" id="PTHR33937">
    <property type="entry name" value="IRON-MOLYBDENUM PROTEIN-RELATED-RELATED"/>
    <property type="match status" value="1"/>
</dbReference>
<sequence>MSYKIAVASTDGKVVNQHFGKADQFYIIEVDDESKYELVELRKLPPVCQGGDHDDDAIKRNVKSLSDCQYVLVSRIGQRAENELEGHGISVYIIPDIIEDALNKLISYVEINNMINNLAK</sequence>
<gene>
    <name evidence="2" type="ORF">SAMN05421659_105217</name>
</gene>
<name>A0A1I0PNM8_9FIRM</name>
<dbReference type="InterPro" id="IPR034165">
    <property type="entry name" value="NifB_C"/>
</dbReference>
<dbReference type="OrthoDB" id="280278at2"/>
<dbReference type="SUPFAM" id="SSF53146">
    <property type="entry name" value="Nitrogenase accessory factor-like"/>
    <property type="match status" value="1"/>
</dbReference>
<dbReference type="InterPro" id="IPR003731">
    <property type="entry name" value="Di-Nase_FeMo-co_biosynth"/>
</dbReference>
<dbReference type="InterPro" id="IPR051840">
    <property type="entry name" value="NifX/NifY_domain"/>
</dbReference>
<dbReference type="Gene3D" id="3.30.420.130">
    <property type="entry name" value="Dinitrogenase iron-molybdenum cofactor biosynthesis domain"/>
    <property type="match status" value="1"/>
</dbReference>